<dbReference type="SUPFAM" id="SSF48726">
    <property type="entry name" value="Immunoglobulin"/>
    <property type="match status" value="1"/>
</dbReference>
<protein>
    <recommendedName>
        <fullName evidence="3">Ig-like domain-containing protein</fullName>
    </recommendedName>
</protein>
<dbReference type="EMBL" id="UYJE01006906">
    <property type="protein sequence ID" value="VDI50020.1"/>
    <property type="molecule type" value="Genomic_DNA"/>
</dbReference>
<proteinExistence type="predicted"/>
<evidence type="ECO:0000313" key="2">
    <source>
        <dbReference type="Proteomes" id="UP000596742"/>
    </source>
</evidence>
<gene>
    <name evidence="1" type="ORF">MGAL_10B056245</name>
</gene>
<keyword evidence="2" id="KW-1185">Reference proteome</keyword>
<evidence type="ECO:0008006" key="3">
    <source>
        <dbReference type="Google" id="ProtNLM"/>
    </source>
</evidence>
<dbReference type="InterPro" id="IPR036179">
    <property type="entry name" value="Ig-like_dom_sf"/>
</dbReference>
<dbReference type="AlphaFoldDB" id="A0A8B6FJ23"/>
<organism evidence="1 2">
    <name type="scientific">Mytilus galloprovincialis</name>
    <name type="common">Mediterranean mussel</name>
    <dbReference type="NCBI Taxonomy" id="29158"/>
    <lineage>
        <taxon>Eukaryota</taxon>
        <taxon>Metazoa</taxon>
        <taxon>Spiralia</taxon>
        <taxon>Lophotrochozoa</taxon>
        <taxon>Mollusca</taxon>
        <taxon>Bivalvia</taxon>
        <taxon>Autobranchia</taxon>
        <taxon>Pteriomorphia</taxon>
        <taxon>Mytilida</taxon>
        <taxon>Mytiloidea</taxon>
        <taxon>Mytilidae</taxon>
        <taxon>Mytilinae</taxon>
        <taxon>Mytilus</taxon>
    </lineage>
</organism>
<comment type="caution">
    <text evidence="1">The sequence shown here is derived from an EMBL/GenBank/DDBJ whole genome shotgun (WGS) entry which is preliminary data.</text>
</comment>
<name>A0A8B6FJ23_MYTGA</name>
<evidence type="ECO:0000313" key="1">
    <source>
        <dbReference type="EMBL" id="VDI50020.1"/>
    </source>
</evidence>
<dbReference type="Proteomes" id="UP000596742">
    <property type="component" value="Unassembled WGS sequence"/>
</dbReference>
<accession>A0A8B6FJ23</accession>
<reference evidence="1" key="1">
    <citation type="submission" date="2018-11" db="EMBL/GenBank/DDBJ databases">
        <authorList>
            <person name="Alioto T."/>
            <person name="Alioto T."/>
        </authorList>
    </citation>
    <scope>NUCLEOTIDE SEQUENCE</scope>
</reference>
<sequence>MKTNYSSSEEGILKKVHHHLQFVQNSRYEFGVKWRKSVYCVPQLACGGNKKPRKARQDCSVNCKQSLHMWKEEQRLIPVGSGVCVACRIELIGRMKLFERVPVQMVCHAWAFLACVLEWTVIGKVTNYGQNVTLFCNVTNCCPEDSGWDRWTPVQRTLFIDVRTERPNRKYDGYVLRNGYTLVIQNLTKEDLNVSYSCLYGFTSGERKFLFEDDVFTYITTTEPNNPTGNSSFSR</sequence>